<dbReference type="InterPro" id="IPR029044">
    <property type="entry name" value="Nucleotide-diphossugar_trans"/>
</dbReference>
<dbReference type="Gene3D" id="3.90.550.10">
    <property type="entry name" value="Spore Coat Polysaccharide Biosynthesis Protein SpsA, Chain A"/>
    <property type="match status" value="1"/>
</dbReference>
<dbReference type="CDD" id="cd00761">
    <property type="entry name" value="Glyco_tranf_GTA_type"/>
    <property type="match status" value="1"/>
</dbReference>
<dbReference type="PANTHER" id="PTHR22916">
    <property type="entry name" value="GLYCOSYLTRANSFERASE"/>
    <property type="match status" value="1"/>
</dbReference>
<proteinExistence type="predicted"/>
<dbReference type="SUPFAM" id="SSF53448">
    <property type="entry name" value="Nucleotide-diphospho-sugar transferases"/>
    <property type="match status" value="1"/>
</dbReference>
<comment type="caution">
    <text evidence="2">The sequence shown here is derived from an EMBL/GenBank/DDBJ whole genome shotgun (WGS) entry which is preliminary data.</text>
</comment>
<keyword evidence="3" id="KW-1185">Reference proteome</keyword>
<reference evidence="2 3" key="1">
    <citation type="submission" date="2018-06" db="EMBL/GenBank/DDBJ databases">
        <title>Genomic insight into two independent archaeal endosymbiosis events.</title>
        <authorList>
            <person name="Lind A.E."/>
            <person name="Lewis W.H."/>
            <person name="Spang A."/>
            <person name="Guy L."/>
            <person name="Embley M.T."/>
            <person name="Ettema T.J.G."/>
        </authorList>
    </citation>
    <scope>NUCLEOTIDE SEQUENCE [LARGE SCALE GENOMIC DNA]</scope>
    <source>
        <strain evidence="2">NOE</strain>
    </source>
</reference>
<keyword evidence="2" id="KW-0328">Glycosyltransferase</keyword>
<dbReference type="AlphaFoldDB" id="A0A366M8V2"/>
<name>A0A366M8V2_9EURY</name>
<accession>A0A366M8V2</accession>
<evidence type="ECO:0000259" key="1">
    <source>
        <dbReference type="Pfam" id="PF00535"/>
    </source>
</evidence>
<dbReference type="EMBL" id="NIZT01000054">
    <property type="protein sequence ID" value="RBQ22658.1"/>
    <property type="molecule type" value="Genomic_DNA"/>
</dbReference>
<dbReference type="Proteomes" id="UP000253099">
    <property type="component" value="Unassembled WGS sequence"/>
</dbReference>
<evidence type="ECO:0000313" key="2">
    <source>
        <dbReference type="EMBL" id="RBQ22658.1"/>
    </source>
</evidence>
<evidence type="ECO:0000313" key="3">
    <source>
        <dbReference type="Proteomes" id="UP000253099"/>
    </source>
</evidence>
<dbReference type="InterPro" id="IPR001173">
    <property type="entry name" value="Glyco_trans_2-like"/>
</dbReference>
<keyword evidence="2" id="KW-0808">Transferase</keyword>
<dbReference type="EC" id="2.4.1.-" evidence="2"/>
<dbReference type="Pfam" id="PF00535">
    <property type="entry name" value="Glycos_transf_2"/>
    <property type="match status" value="1"/>
</dbReference>
<sequence length="319" mass="37458">MFSIIIPAYNAEKYLSITLESLINQTYQNFEVILINDGSTDSTQEIIEDYCQKFSNFKFLSQENQGVATARNNGMEIAKGEYIAFLDSDGDTYTKRALEHYHDTIINNKMPDLVIGRQTMVDPWSTHAYANAKRLSNSKIIAPHNKWMIWTMSLLNKVFSRKKLIETGLKMSLFSYASDGAFVLPFAYSCDNIVGCPHRVIIYNKRMFFDGYSISQTSSMKTLNDYLEVHDVILNKFLEYSESYRKKYSNDKFKLALFEEDYLIYLDALLHRQVFILLSQFYRFFWRTDIEVLEKVKKTILSYKEDMFPTSWEKLKKKQ</sequence>
<gene>
    <name evidence="2" type="primary">aglE_4</name>
    <name evidence="2" type="ORF">ALNOE001_16130</name>
</gene>
<feature type="domain" description="Glycosyltransferase 2-like" evidence="1">
    <location>
        <begin position="3"/>
        <end position="105"/>
    </location>
</feature>
<dbReference type="PANTHER" id="PTHR22916:SF3">
    <property type="entry name" value="UDP-GLCNAC:BETAGAL BETA-1,3-N-ACETYLGLUCOSAMINYLTRANSFERASE-LIKE PROTEIN 1"/>
    <property type="match status" value="1"/>
</dbReference>
<organism evidence="2 3">
    <name type="scientific">Candidatus Methanobinarius endosymbioticus</name>
    <dbReference type="NCBI Taxonomy" id="2006182"/>
    <lineage>
        <taxon>Archaea</taxon>
        <taxon>Methanobacteriati</taxon>
        <taxon>Methanobacteriota</taxon>
        <taxon>Methanomada group</taxon>
        <taxon>Methanobacteria</taxon>
        <taxon>Methanobacteriales</taxon>
        <taxon>Methanobacteriaceae</taxon>
        <taxon>Candidatus Methanobinarius</taxon>
    </lineage>
</organism>
<protein>
    <submittedName>
        <fullName evidence="2">Glycosyltransferase AglE</fullName>
        <ecNumber evidence="2">2.4.1.-</ecNumber>
    </submittedName>
</protein>
<dbReference type="GO" id="GO:0016758">
    <property type="term" value="F:hexosyltransferase activity"/>
    <property type="evidence" value="ECO:0007669"/>
    <property type="project" value="UniProtKB-ARBA"/>
</dbReference>